<dbReference type="OrthoDB" id="8804420at2759"/>
<comment type="function">
    <text evidence="13">Receptor for angiotensin II, a vasoconstricting peptide, which acts as a key regulator of blood pressure and sodium retention by the kidney. The activated receptor in turn couples to G-alpha proteins G(q) and thus activates phospholipase C and increases the cytosolic Ca(2+) concentrations, which in turn triggers cellular responses such as stimulation of protein kinase C.</text>
</comment>
<comment type="function">
    <text evidence="11">Receptor for angiotensin II, a vasoconstricting peptide, which acts as a key regulator of blood pressure and sodium retention by the kidney. The activated receptor in turn couples to G-alpha proteins G(q) (GNAQ, GNA11, GNA14 or GNA15) and thus activates phospholipase C and increases the cytosolic Ca(2+) concentrations, which in turn triggers cellular responses such as stimulation of protein kinase C.</text>
</comment>
<keyword evidence="15" id="KW-1185">Reference proteome</keyword>
<dbReference type="PRINTS" id="PR00635">
    <property type="entry name" value="ANGIOTENSN1R"/>
</dbReference>
<evidence type="ECO:0000256" key="11">
    <source>
        <dbReference type="ARBA" id="ARBA00046119"/>
    </source>
</evidence>
<dbReference type="Proteomes" id="UP000515150">
    <property type="component" value="Chromosome 4"/>
</dbReference>
<dbReference type="PANTHER" id="PTHR10489:SF956">
    <property type="entry name" value="TYPE-1 ANGIOTENSIN II RECEPTOR A"/>
    <property type="match status" value="1"/>
</dbReference>
<dbReference type="GO" id="GO:0006955">
    <property type="term" value="P:immune response"/>
    <property type="evidence" value="ECO:0007669"/>
    <property type="project" value="TreeGrafter"/>
</dbReference>
<dbReference type="GO" id="GO:0019229">
    <property type="term" value="P:regulation of vasoconstriction"/>
    <property type="evidence" value="ECO:0007669"/>
    <property type="project" value="UniProtKB-UniRule"/>
</dbReference>
<keyword evidence="6 13" id="KW-0472">Membrane</keyword>
<keyword evidence="3 12" id="KW-0812">Transmembrane</keyword>
<dbReference type="GO" id="GO:0019722">
    <property type="term" value="P:calcium-mediated signaling"/>
    <property type="evidence" value="ECO:0007669"/>
    <property type="project" value="TreeGrafter"/>
</dbReference>
<dbReference type="GO" id="GO:0030593">
    <property type="term" value="P:neutrophil chemotaxis"/>
    <property type="evidence" value="ECO:0007669"/>
    <property type="project" value="TreeGrafter"/>
</dbReference>
<dbReference type="GeneTree" id="ENSGT01130000278303"/>
<comment type="similarity">
    <text evidence="12">Belongs to the G-protein coupled receptor 1 family.</text>
</comment>
<evidence type="ECO:0000256" key="7">
    <source>
        <dbReference type="ARBA" id="ARBA00023157"/>
    </source>
</evidence>
<evidence type="ECO:0000256" key="13">
    <source>
        <dbReference type="RuleBase" id="RU368058"/>
    </source>
</evidence>
<dbReference type="GO" id="GO:0007204">
    <property type="term" value="P:positive regulation of cytosolic calcium ion concentration"/>
    <property type="evidence" value="ECO:0007669"/>
    <property type="project" value="TreeGrafter"/>
</dbReference>
<dbReference type="GO" id="GO:0001596">
    <property type="term" value="F:angiotensin type I receptor activity"/>
    <property type="evidence" value="ECO:0007669"/>
    <property type="project" value="UniProtKB-UniRule"/>
</dbReference>
<keyword evidence="9" id="KW-0325">Glycoprotein</keyword>
<feature type="transmembrane region" description="Helical" evidence="13">
    <location>
        <begin position="194"/>
        <end position="221"/>
    </location>
</feature>
<evidence type="ECO:0000256" key="8">
    <source>
        <dbReference type="ARBA" id="ARBA00023170"/>
    </source>
</evidence>
<protein>
    <recommendedName>
        <fullName evidence="13">Type-1 angiotensin II receptor</fullName>
    </recommendedName>
</protein>
<evidence type="ECO:0000256" key="1">
    <source>
        <dbReference type="ARBA" id="ARBA00004651"/>
    </source>
</evidence>
<keyword evidence="10 12" id="KW-0807">Transducer</keyword>
<evidence type="ECO:0000256" key="5">
    <source>
        <dbReference type="ARBA" id="ARBA00023040"/>
    </source>
</evidence>
<dbReference type="InterPro" id="IPR000248">
    <property type="entry name" value="ATII_rcpt"/>
</dbReference>
<feature type="transmembrane region" description="Helical" evidence="13">
    <location>
        <begin position="103"/>
        <end position="122"/>
    </location>
</feature>
<evidence type="ECO:0000256" key="2">
    <source>
        <dbReference type="ARBA" id="ARBA00022475"/>
    </source>
</evidence>
<evidence type="ECO:0000256" key="12">
    <source>
        <dbReference type="RuleBase" id="RU000688"/>
    </source>
</evidence>
<dbReference type="AlphaFoldDB" id="A0A6P7MGE8"/>
<dbReference type="PRINTS" id="PR00241">
    <property type="entry name" value="ANGIOTENSINR"/>
</dbReference>
<dbReference type="SUPFAM" id="SSF81321">
    <property type="entry name" value="Family A G protein-coupled receptor-like"/>
    <property type="match status" value="1"/>
</dbReference>
<comment type="subcellular location">
    <subcellularLocation>
        <location evidence="1 13">Cell membrane</location>
        <topology evidence="1 13">Multi-pass membrane protein</topology>
    </subcellularLocation>
</comment>
<dbReference type="Gene3D" id="1.20.1070.10">
    <property type="entry name" value="Rhodopsin 7-helix transmembrane proteins"/>
    <property type="match status" value="1"/>
</dbReference>
<keyword evidence="7" id="KW-1015">Disulfide bond</keyword>
<dbReference type="SMART" id="SM01381">
    <property type="entry name" value="7TM_GPCR_Srsx"/>
    <property type="match status" value="1"/>
</dbReference>
<dbReference type="RefSeq" id="XP_029005040.1">
    <property type="nucleotide sequence ID" value="XM_029149207.3"/>
</dbReference>
<dbReference type="GO" id="GO:0019957">
    <property type="term" value="F:C-C chemokine binding"/>
    <property type="evidence" value="ECO:0007669"/>
    <property type="project" value="TreeGrafter"/>
</dbReference>
<evidence type="ECO:0000259" key="14">
    <source>
        <dbReference type="PROSITE" id="PS50262"/>
    </source>
</evidence>
<proteinExistence type="inferred from homology"/>
<dbReference type="InterPro" id="IPR050119">
    <property type="entry name" value="CCR1-9-like"/>
</dbReference>
<feature type="transmembrane region" description="Helical" evidence="13">
    <location>
        <begin position="242"/>
        <end position="260"/>
    </location>
</feature>
<dbReference type="GeneID" id="114854618"/>
<name>A0A6P7MGE8_BETSP</name>
<evidence type="ECO:0000256" key="6">
    <source>
        <dbReference type="ARBA" id="ARBA00023136"/>
    </source>
</evidence>
<feature type="transmembrane region" description="Helical" evidence="13">
    <location>
        <begin position="287"/>
        <end position="309"/>
    </location>
</feature>
<gene>
    <name evidence="16 17" type="primary">agtr1b</name>
</gene>
<feature type="transmembrane region" description="Helical" evidence="13">
    <location>
        <begin position="142"/>
        <end position="163"/>
    </location>
</feature>
<evidence type="ECO:0000313" key="17">
    <source>
        <dbReference type="RefSeq" id="XP_029005040.1"/>
    </source>
</evidence>
<feature type="domain" description="G-protein coupled receptors family 1 profile" evidence="14">
    <location>
        <begin position="43"/>
        <end position="306"/>
    </location>
</feature>
<keyword evidence="2 13" id="KW-1003">Cell membrane</keyword>
<evidence type="ECO:0000256" key="4">
    <source>
        <dbReference type="ARBA" id="ARBA00022989"/>
    </source>
</evidence>
<dbReference type="RefSeq" id="XP_029005039.1">
    <property type="nucleotide sequence ID" value="XM_029149206.3"/>
</dbReference>
<evidence type="ECO:0000256" key="9">
    <source>
        <dbReference type="ARBA" id="ARBA00023180"/>
    </source>
</evidence>
<dbReference type="PROSITE" id="PS50262">
    <property type="entry name" value="G_PROTEIN_RECEP_F1_2"/>
    <property type="match status" value="1"/>
</dbReference>
<dbReference type="PROSITE" id="PS00237">
    <property type="entry name" value="G_PROTEIN_RECEP_F1_1"/>
    <property type="match status" value="1"/>
</dbReference>
<keyword evidence="8 12" id="KW-0675">Receptor</keyword>
<evidence type="ECO:0000256" key="10">
    <source>
        <dbReference type="ARBA" id="ARBA00023224"/>
    </source>
</evidence>
<evidence type="ECO:0000313" key="15">
    <source>
        <dbReference type="Proteomes" id="UP000515150"/>
    </source>
</evidence>
<sequence length="363" mass="40174">MQNTTAGQTKEVDLACGMSGSHKFIFTLIPIIYGFNFVIGIVGNSMVVAVIYCYMKLKTVANIFVLNLAVSDLTFLITLPMWASFTASGYRWPFSEFLCKASGGLVIFNLYTSIFFLTALSIDRYLAIVHPVRSRRFRTAAYARLTCVAVWLVGFMLSVLSAVTRGVYRIKDTNSTTCGTLYHSAGDDVRWKQLLLAISLMKSLLGFLVPFVIIITCYCLIGRALLGAKHIQKSARSRGDEVLRMLAAAVLAFFLCWAPHQAVHFMQLFTQLTHAKNCDLVEIIDTAMPFTICIAYFNSCINPIVYGFVGHNFRRNLLRLLRCSRARAPGPHPSISSKMSALSLRASEALGLTVKGPASSEVK</sequence>
<dbReference type="PANTHER" id="PTHR10489">
    <property type="entry name" value="CELL ADHESION MOLECULE"/>
    <property type="match status" value="1"/>
</dbReference>
<feature type="transmembrane region" description="Helical" evidence="13">
    <location>
        <begin position="24"/>
        <end position="52"/>
    </location>
</feature>
<dbReference type="InterPro" id="IPR000276">
    <property type="entry name" value="GPCR_Rhodpsn"/>
</dbReference>
<dbReference type="PRINTS" id="PR00237">
    <property type="entry name" value="GPCRRHODOPSN"/>
</dbReference>
<feature type="transmembrane region" description="Helical" evidence="13">
    <location>
        <begin position="64"/>
        <end position="83"/>
    </location>
</feature>
<accession>A0A6P7MGE8</accession>
<keyword evidence="4 13" id="KW-1133">Transmembrane helix</keyword>
<keyword evidence="5 12" id="KW-0297">G-protein coupled receptor</keyword>
<dbReference type="Pfam" id="PF00001">
    <property type="entry name" value="7tm_1"/>
    <property type="match status" value="1"/>
</dbReference>
<reference evidence="16 17" key="1">
    <citation type="submission" date="2025-04" db="UniProtKB">
        <authorList>
            <consortium name="RefSeq"/>
        </authorList>
    </citation>
    <scope>IDENTIFICATION</scope>
</reference>
<dbReference type="InterPro" id="IPR017452">
    <property type="entry name" value="GPCR_Rhodpsn_7TM"/>
</dbReference>
<organism evidence="15 16">
    <name type="scientific">Betta splendens</name>
    <name type="common">Siamese fighting fish</name>
    <dbReference type="NCBI Taxonomy" id="158456"/>
    <lineage>
        <taxon>Eukaryota</taxon>
        <taxon>Metazoa</taxon>
        <taxon>Chordata</taxon>
        <taxon>Craniata</taxon>
        <taxon>Vertebrata</taxon>
        <taxon>Euteleostomi</taxon>
        <taxon>Actinopterygii</taxon>
        <taxon>Neopterygii</taxon>
        <taxon>Teleostei</taxon>
        <taxon>Neoteleostei</taxon>
        <taxon>Acanthomorphata</taxon>
        <taxon>Anabantaria</taxon>
        <taxon>Anabantiformes</taxon>
        <taxon>Anabantoidei</taxon>
        <taxon>Osphronemidae</taxon>
        <taxon>Betta</taxon>
    </lineage>
</organism>
<dbReference type="GO" id="GO:0009897">
    <property type="term" value="C:external side of plasma membrane"/>
    <property type="evidence" value="ECO:0007669"/>
    <property type="project" value="TreeGrafter"/>
</dbReference>
<dbReference type="InterPro" id="IPR000190">
    <property type="entry name" value="ATII_AT1_rcpt"/>
</dbReference>
<dbReference type="GO" id="GO:0016493">
    <property type="term" value="F:C-C chemokine receptor activity"/>
    <property type="evidence" value="ECO:0007669"/>
    <property type="project" value="TreeGrafter"/>
</dbReference>
<evidence type="ECO:0000313" key="16">
    <source>
        <dbReference type="RefSeq" id="XP_029005039.1"/>
    </source>
</evidence>
<evidence type="ECO:0000256" key="3">
    <source>
        <dbReference type="ARBA" id="ARBA00022692"/>
    </source>
</evidence>
<dbReference type="GO" id="GO:0004945">
    <property type="term" value="F:angiotensin type II receptor activity"/>
    <property type="evidence" value="ECO:0007669"/>
    <property type="project" value="UniProtKB-UniRule"/>
</dbReference>
<dbReference type="CTD" id="11608"/>
<dbReference type="KEGG" id="bspl:114854618"/>